<evidence type="ECO:0000313" key="5">
    <source>
        <dbReference type="EMBL" id="CDF40340.1"/>
    </source>
</evidence>
<dbReference type="Gramene" id="CDF40340">
    <property type="protein sequence ID" value="CDF40340"/>
    <property type="gene ID" value="CHC_T00010019001"/>
</dbReference>
<dbReference type="PANTHER" id="PTHR22893">
    <property type="entry name" value="NADH OXIDOREDUCTASE-RELATED"/>
    <property type="match status" value="1"/>
</dbReference>
<evidence type="ECO:0000256" key="2">
    <source>
        <dbReference type="ARBA" id="ARBA00005979"/>
    </source>
</evidence>
<dbReference type="KEGG" id="ccp:CHC_T00010019001"/>
<keyword evidence="6" id="KW-1185">Reference proteome</keyword>
<dbReference type="Proteomes" id="UP000012073">
    <property type="component" value="Unassembled WGS sequence"/>
</dbReference>
<dbReference type="GO" id="GO:0005829">
    <property type="term" value="C:cytosol"/>
    <property type="evidence" value="ECO:0007669"/>
    <property type="project" value="UniProtKB-ARBA"/>
</dbReference>
<reference evidence="6" key="1">
    <citation type="journal article" date="2013" name="Proc. Natl. Acad. Sci. U.S.A.">
        <title>Genome structure and metabolic features in the red seaweed Chondrus crispus shed light on evolution of the Archaeplastida.</title>
        <authorList>
            <person name="Collen J."/>
            <person name="Porcel B."/>
            <person name="Carre W."/>
            <person name="Ball S.G."/>
            <person name="Chaparro C."/>
            <person name="Tonon T."/>
            <person name="Barbeyron T."/>
            <person name="Michel G."/>
            <person name="Noel B."/>
            <person name="Valentin K."/>
            <person name="Elias M."/>
            <person name="Artiguenave F."/>
            <person name="Arun A."/>
            <person name="Aury J.M."/>
            <person name="Barbosa-Neto J.F."/>
            <person name="Bothwell J.H."/>
            <person name="Bouget F.Y."/>
            <person name="Brillet L."/>
            <person name="Cabello-Hurtado F."/>
            <person name="Capella-Gutierrez S."/>
            <person name="Charrier B."/>
            <person name="Cladiere L."/>
            <person name="Cock J.M."/>
            <person name="Coelho S.M."/>
            <person name="Colleoni C."/>
            <person name="Czjzek M."/>
            <person name="Da Silva C."/>
            <person name="Delage L."/>
            <person name="Denoeud F."/>
            <person name="Deschamps P."/>
            <person name="Dittami S.M."/>
            <person name="Gabaldon T."/>
            <person name="Gachon C.M."/>
            <person name="Groisillier A."/>
            <person name="Herve C."/>
            <person name="Jabbari K."/>
            <person name="Katinka M."/>
            <person name="Kloareg B."/>
            <person name="Kowalczyk N."/>
            <person name="Labadie K."/>
            <person name="Leblanc C."/>
            <person name="Lopez P.J."/>
            <person name="McLachlan D.H."/>
            <person name="Meslet-Cladiere L."/>
            <person name="Moustafa A."/>
            <person name="Nehr Z."/>
            <person name="Nyvall Collen P."/>
            <person name="Panaud O."/>
            <person name="Partensky F."/>
            <person name="Poulain J."/>
            <person name="Rensing S.A."/>
            <person name="Rousvoal S."/>
            <person name="Samson G."/>
            <person name="Symeonidi A."/>
            <person name="Weissenbach J."/>
            <person name="Zambounis A."/>
            <person name="Wincker P."/>
            <person name="Boyen C."/>
        </authorList>
    </citation>
    <scope>NUCLEOTIDE SEQUENCE [LARGE SCALE GENOMIC DNA]</scope>
    <source>
        <strain evidence="6">cv. Stackhouse</strain>
    </source>
</reference>
<sequence length="376" mass="41442">MPYPNLLSEVRLGPYTLANRVMLAPMTRGRAGPTFTANPLMAEYYAQRASAGIIITEGTFTSPAARGWYQAPCIYTPAHADAWKLTTEAVHAKGGRIFCQLWHTGRAGHSNFREGMDGVDDPRTVAPSAIKRPSKSAGQLYTMKPGPVEVETPRELATEEVDALADEFKNAAQMAMDAGFDGVEIHCANGYLLDTFLQSSSNTRTDKYGGSFENRYRVLDNILRAVTTVYEPDQVGVRISPNGVFNGMGSDDFRESFLYYAEQLSKLGLAYLHVMIGLGFGFHEKGDPMTMQDFRKVYSGTLVANVGYEPEQADKEIEDGNADLVAIGRPYLSNPDYVERIAKDAPLAEVPPMSMWYTSADNQLTSEGYTDFPPME</sequence>
<dbReference type="STRING" id="2769.R7QSH6"/>
<evidence type="ECO:0000256" key="1">
    <source>
        <dbReference type="ARBA" id="ARBA00001917"/>
    </source>
</evidence>
<evidence type="ECO:0000313" key="6">
    <source>
        <dbReference type="Proteomes" id="UP000012073"/>
    </source>
</evidence>
<accession>R7QSH6</accession>
<name>R7QSH6_CHOCR</name>
<dbReference type="GO" id="GO:0010181">
    <property type="term" value="F:FMN binding"/>
    <property type="evidence" value="ECO:0007669"/>
    <property type="project" value="InterPro"/>
</dbReference>
<dbReference type="OrthoDB" id="1663137at2759"/>
<dbReference type="AlphaFoldDB" id="R7QSH6"/>
<dbReference type="Pfam" id="PF00724">
    <property type="entry name" value="Oxidored_FMN"/>
    <property type="match status" value="1"/>
</dbReference>
<dbReference type="InterPro" id="IPR045247">
    <property type="entry name" value="Oye-like"/>
</dbReference>
<dbReference type="InterPro" id="IPR013785">
    <property type="entry name" value="Aldolase_TIM"/>
</dbReference>
<dbReference type="GeneID" id="17318351"/>
<keyword evidence="3" id="KW-0560">Oxidoreductase</keyword>
<dbReference type="Gene3D" id="3.20.20.70">
    <property type="entry name" value="Aldolase class I"/>
    <property type="match status" value="1"/>
</dbReference>
<dbReference type="GO" id="GO:0016628">
    <property type="term" value="F:oxidoreductase activity, acting on the CH-CH group of donors, NAD or NADP as acceptor"/>
    <property type="evidence" value="ECO:0007669"/>
    <property type="project" value="UniProtKB-ARBA"/>
</dbReference>
<comment type="similarity">
    <text evidence="2">Belongs to the NADH:flavin oxidoreductase/NADH oxidase family.</text>
</comment>
<dbReference type="SUPFAM" id="SSF51395">
    <property type="entry name" value="FMN-linked oxidoreductases"/>
    <property type="match status" value="1"/>
</dbReference>
<dbReference type="InterPro" id="IPR001155">
    <property type="entry name" value="OxRdtase_FMN_N"/>
</dbReference>
<dbReference type="EMBL" id="HG002156">
    <property type="protein sequence ID" value="CDF40340.1"/>
    <property type="molecule type" value="Genomic_DNA"/>
</dbReference>
<dbReference type="PANTHER" id="PTHR22893:SF91">
    <property type="entry name" value="NADPH DEHYDROGENASE 2-RELATED"/>
    <property type="match status" value="1"/>
</dbReference>
<organism evidence="5 6">
    <name type="scientific">Chondrus crispus</name>
    <name type="common">Carrageen Irish moss</name>
    <name type="synonym">Polymorpha crispa</name>
    <dbReference type="NCBI Taxonomy" id="2769"/>
    <lineage>
        <taxon>Eukaryota</taxon>
        <taxon>Rhodophyta</taxon>
        <taxon>Florideophyceae</taxon>
        <taxon>Rhodymeniophycidae</taxon>
        <taxon>Gigartinales</taxon>
        <taxon>Gigartinaceae</taxon>
        <taxon>Chondrus</taxon>
    </lineage>
</organism>
<evidence type="ECO:0000259" key="4">
    <source>
        <dbReference type="Pfam" id="PF00724"/>
    </source>
</evidence>
<dbReference type="RefSeq" id="XP_005710635.1">
    <property type="nucleotide sequence ID" value="XM_005710578.1"/>
</dbReference>
<evidence type="ECO:0000256" key="3">
    <source>
        <dbReference type="ARBA" id="ARBA00023002"/>
    </source>
</evidence>
<feature type="domain" description="NADH:flavin oxidoreductase/NADH oxidase N-terminal" evidence="4">
    <location>
        <begin position="10"/>
        <end position="346"/>
    </location>
</feature>
<dbReference type="CDD" id="cd02933">
    <property type="entry name" value="OYE_like_FMN"/>
    <property type="match status" value="1"/>
</dbReference>
<comment type="cofactor">
    <cofactor evidence="1">
        <name>FMN</name>
        <dbReference type="ChEBI" id="CHEBI:58210"/>
    </cofactor>
</comment>
<protein>
    <submittedName>
        <fullName evidence="5">NADH:flavin oxidoreductase/NADH oxidase</fullName>
    </submittedName>
</protein>
<dbReference type="OMA" id="PEKRCKF"/>
<dbReference type="FunFam" id="3.20.20.70:FF:000059">
    <property type="entry name" value="N-ethylmaleimide reductase, FMN-linked"/>
    <property type="match status" value="1"/>
</dbReference>
<proteinExistence type="inferred from homology"/>
<gene>
    <name evidence="5" type="ORF">CHC_T00010019001</name>
</gene>